<name>A0A5J4P710_9ZZZZ</name>
<dbReference type="EMBL" id="SNRY01010920">
    <property type="protein sequence ID" value="KAA6305166.1"/>
    <property type="molecule type" value="Genomic_DNA"/>
</dbReference>
<protein>
    <submittedName>
        <fullName evidence="1">Uncharacterized protein</fullName>
    </submittedName>
</protein>
<reference evidence="1" key="1">
    <citation type="submission" date="2019-03" db="EMBL/GenBank/DDBJ databases">
        <title>Single cell metagenomics reveals metabolic interactions within the superorganism composed of flagellate Streblomastix strix and complex community of Bacteroidetes bacteria on its surface.</title>
        <authorList>
            <person name="Treitli S.C."/>
            <person name="Kolisko M."/>
            <person name="Husnik F."/>
            <person name="Keeling P."/>
            <person name="Hampl V."/>
        </authorList>
    </citation>
    <scope>NUCLEOTIDE SEQUENCE</scope>
    <source>
        <strain evidence="1">STM</strain>
    </source>
</reference>
<dbReference type="AlphaFoldDB" id="A0A5J4P710"/>
<proteinExistence type="predicted"/>
<sequence>MSCDKSLAEVHAESSNKMIIRYELQSGKSTVHRNGKYNPPYPRVE</sequence>
<accession>A0A5J4P710</accession>
<gene>
    <name evidence="1" type="ORF">EZS27_043183</name>
</gene>
<organism evidence="1">
    <name type="scientific">termite gut metagenome</name>
    <dbReference type="NCBI Taxonomy" id="433724"/>
    <lineage>
        <taxon>unclassified sequences</taxon>
        <taxon>metagenomes</taxon>
        <taxon>organismal metagenomes</taxon>
    </lineage>
</organism>
<comment type="caution">
    <text evidence="1">The sequence shown here is derived from an EMBL/GenBank/DDBJ whole genome shotgun (WGS) entry which is preliminary data.</text>
</comment>
<evidence type="ECO:0000313" key="1">
    <source>
        <dbReference type="EMBL" id="KAA6305166.1"/>
    </source>
</evidence>